<gene>
    <name evidence="4 5" type="primary">rplW</name>
    <name evidence="5" type="ORF">MMH89_03535</name>
</gene>
<sequence length="96" mass="10574">MSKHVTLYDVLLGQYITEKSSNAFEKTGQYTFKVAKSADKTKVKSALKSIYDVDVTSCRIVSRPGKKKVRKGGETKSFKLALVALKEGQTIDLSGQ</sequence>
<evidence type="ECO:0000256" key="2">
    <source>
        <dbReference type="ARBA" id="ARBA00022980"/>
    </source>
</evidence>
<organism evidence="5 6">
    <name type="scientific">Candidatus Comchoanobacter bicostacola</name>
    <dbReference type="NCBI Taxonomy" id="2919598"/>
    <lineage>
        <taxon>Bacteria</taxon>
        <taxon>Pseudomonadati</taxon>
        <taxon>Pseudomonadota</taxon>
        <taxon>Gammaproteobacteria</taxon>
        <taxon>Candidatus Comchoanobacterales</taxon>
        <taxon>Candidatus Comchoanobacteraceae</taxon>
        <taxon>Candidatus Comchoanobacter</taxon>
    </lineage>
</organism>
<comment type="function">
    <text evidence="4">One of the early assembly proteins it binds 23S rRNA. One of the proteins that surrounds the polypeptide exit tunnel on the outside of the ribosome. Forms the main docking site for trigger factor binding to the ribosome.</text>
</comment>
<keyword evidence="4" id="KW-0699">rRNA-binding</keyword>
<dbReference type="Proteomes" id="UP001055955">
    <property type="component" value="Chromosome"/>
</dbReference>
<keyword evidence="6" id="KW-1185">Reference proteome</keyword>
<keyword evidence="2 4" id="KW-0689">Ribosomal protein</keyword>
<evidence type="ECO:0000256" key="3">
    <source>
        <dbReference type="ARBA" id="ARBA00023274"/>
    </source>
</evidence>
<keyword evidence="4" id="KW-0694">RNA-binding</keyword>
<dbReference type="NCBIfam" id="NF004363">
    <property type="entry name" value="PRK05738.2-4"/>
    <property type="match status" value="1"/>
</dbReference>
<comment type="similarity">
    <text evidence="1 4">Belongs to the universal ribosomal protein uL23 family.</text>
</comment>
<evidence type="ECO:0000313" key="6">
    <source>
        <dbReference type="Proteomes" id="UP001055955"/>
    </source>
</evidence>
<dbReference type="Pfam" id="PF00276">
    <property type="entry name" value="Ribosomal_L23"/>
    <property type="match status" value="1"/>
</dbReference>
<accession>A0ABY5DK96</accession>
<dbReference type="EMBL" id="CP092900">
    <property type="protein sequence ID" value="UTC24296.1"/>
    <property type="molecule type" value="Genomic_DNA"/>
</dbReference>
<dbReference type="HAMAP" id="MF_01369_B">
    <property type="entry name" value="Ribosomal_uL23_B"/>
    <property type="match status" value="1"/>
</dbReference>
<reference evidence="5 6" key="1">
    <citation type="journal article" date="2022" name="Nat. Microbiol.">
        <title>The microbiome of a bacterivorous marine choanoflagellate contains a resource-demanding obligate bacterial associate.</title>
        <authorList>
            <person name="Needham D.M."/>
            <person name="Poirier C."/>
            <person name="Bachy C."/>
            <person name="George E.E."/>
            <person name="Wilken S."/>
            <person name="Yung C.C.M."/>
            <person name="Limardo A.J."/>
            <person name="Morando M."/>
            <person name="Sudek L."/>
            <person name="Malmstrom R.R."/>
            <person name="Keeling P.J."/>
            <person name="Santoro A.E."/>
            <person name="Worden A.Z."/>
        </authorList>
    </citation>
    <scope>NUCLEOTIDE SEQUENCE [LARGE SCALE GENOMIC DNA]</scope>
    <source>
        <strain evidence="5 6">Comchoano-1</strain>
    </source>
</reference>
<evidence type="ECO:0000256" key="1">
    <source>
        <dbReference type="ARBA" id="ARBA00006700"/>
    </source>
</evidence>
<dbReference type="SUPFAM" id="SSF54189">
    <property type="entry name" value="Ribosomal proteins S24e, L23 and L15e"/>
    <property type="match status" value="1"/>
</dbReference>
<protein>
    <recommendedName>
        <fullName evidence="4">Large ribosomal subunit protein uL23</fullName>
    </recommendedName>
</protein>
<dbReference type="GO" id="GO:0005840">
    <property type="term" value="C:ribosome"/>
    <property type="evidence" value="ECO:0007669"/>
    <property type="project" value="UniProtKB-KW"/>
</dbReference>
<name>A0ABY5DK96_9GAMM</name>
<dbReference type="RefSeq" id="WP_258568080.1">
    <property type="nucleotide sequence ID" value="NZ_CP092900.1"/>
</dbReference>
<comment type="subunit">
    <text evidence="4">Part of the 50S ribosomal subunit. Contacts protein L29, and trigger factor when it is bound to the ribosome.</text>
</comment>
<dbReference type="InterPro" id="IPR012677">
    <property type="entry name" value="Nucleotide-bd_a/b_plait_sf"/>
</dbReference>
<evidence type="ECO:0000313" key="5">
    <source>
        <dbReference type="EMBL" id="UTC24296.1"/>
    </source>
</evidence>
<evidence type="ECO:0000256" key="4">
    <source>
        <dbReference type="HAMAP-Rule" id="MF_01369"/>
    </source>
</evidence>
<keyword evidence="3 4" id="KW-0687">Ribonucleoprotein</keyword>
<dbReference type="InterPro" id="IPR012678">
    <property type="entry name" value="Ribosomal_uL23/eL15/eS24_sf"/>
</dbReference>
<dbReference type="Gene3D" id="3.30.70.330">
    <property type="match status" value="1"/>
</dbReference>
<dbReference type="InterPro" id="IPR013025">
    <property type="entry name" value="Ribosomal_uL23-like"/>
</dbReference>
<proteinExistence type="inferred from homology"/>